<sequence length="440" mass="48898">MQRTSRSRLGIAALLSVAMTLAGAFAQAATVLQAPRAVVWKDFLGVNVQFQYFAPEIYQQQMERLDALGLNWVRLTIHWPIIEPVQDQYNLTDLDNAMAAIKSHRYNTLAYLVGSAPFASSSVSTAASRDQYPPLDFNVFAARMAALAQRYPHVGNWQVWNEPNIIWLPQADPVAYGNLLTTTANAIRSVMPDKTIVTAGMAYYSQMQHRSDYMLQRLVENGLGSQNIVAAYHPYSEYPEGDSVKDRDFLVRSNAMNNLLHSNGVSQVWATEWGWSSYAGPVEMQAIIGTQGQADYTLRRLALMSALDFQRIFLFNLSDLDERASARDQGYGLLDLQANPKPVYTALQNFLNITGPRLEPAAPPTVSTVPDDLFAVPWTRSSDGKRLLMFWSATGTTLNFPQIHEGIVHDPLTGTQTPLSGSQGISLALKPTLQILEWNP</sequence>
<dbReference type="Proteomes" id="UP001207294">
    <property type="component" value="Unassembled WGS sequence"/>
</dbReference>
<reference evidence="6 7" key="1">
    <citation type="submission" date="2022-10" db="EMBL/GenBank/DDBJ databases">
        <title>Characterization of Pseudomonas capsici strains from pepper and tomato in Georgia.</title>
        <authorList>
            <person name="Zhao M."/>
            <person name="Dutta B."/>
        </authorList>
    </citation>
    <scope>NUCLEOTIDE SEQUENCE [LARGE SCALE GENOMIC DNA]</scope>
    <source>
        <strain evidence="6 7">Pc20-5</strain>
    </source>
</reference>
<dbReference type="PANTHER" id="PTHR12631:SF10">
    <property type="entry name" value="BETA-XYLOSIDASE-LIKE PROTEIN-RELATED"/>
    <property type="match status" value="1"/>
</dbReference>
<keyword evidence="4" id="KW-0732">Signal</keyword>
<dbReference type="PANTHER" id="PTHR12631">
    <property type="entry name" value="ALPHA-L-IDURONIDASE"/>
    <property type="match status" value="1"/>
</dbReference>
<organism evidence="6 7">
    <name type="scientific">Pseudomonas capsici</name>
    <dbReference type="NCBI Taxonomy" id="2810614"/>
    <lineage>
        <taxon>Bacteria</taxon>
        <taxon>Pseudomonadati</taxon>
        <taxon>Pseudomonadota</taxon>
        <taxon>Gammaproteobacteria</taxon>
        <taxon>Pseudomonadales</taxon>
        <taxon>Pseudomonadaceae</taxon>
        <taxon>Pseudomonas</taxon>
    </lineage>
</organism>
<accession>A0ABT3BSF2</accession>
<gene>
    <name evidence="6" type="ORF">OH718_04120</name>
</gene>
<dbReference type="SUPFAM" id="SSF51445">
    <property type="entry name" value="(Trans)glycosidases"/>
    <property type="match status" value="1"/>
</dbReference>
<dbReference type="EMBL" id="JAOXML010000002">
    <property type="protein sequence ID" value="MCV4375779.1"/>
    <property type="molecule type" value="Genomic_DNA"/>
</dbReference>
<evidence type="ECO:0000256" key="3">
    <source>
        <dbReference type="RuleBase" id="RU361153"/>
    </source>
</evidence>
<feature type="signal peptide" evidence="4">
    <location>
        <begin position="1"/>
        <end position="28"/>
    </location>
</feature>
<dbReference type="RefSeq" id="WP_117181289.1">
    <property type="nucleotide sequence ID" value="NZ_JAFGZD010000010.1"/>
</dbReference>
<evidence type="ECO:0000256" key="1">
    <source>
        <dbReference type="ARBA" id="ARBA00022801"/>
    </source>
</evidence>
<evidence type="ECO:0000259" key="5">
    <source>
        <dbReference type="Pfam" id="PF00150"/>
    </source>
</evidence>
<dbReference type="GeneID" id="93562314"/>
<dbReference type="InterPro" id="IPR001547">
    <property type="entry name" value="Glyco_hydro_5"/>
</dbReference>
<evidence type="ECO:0000313" key="7">
    <source>
        <dbReference type="Proteomes" id="UP001207294"/>
    </source>
</evidence>
<evidence type="ECO:0000313" key="6">
    <source>
        <dbReference type="EMBL" id="MCV4375779.1"/>
    </source>
</evidence>
<proteinExistence type="inferred from homology"/>
<dbReference type="InterPro" id="IPR017853">
    <property type="entry name" value="GH"/>
</dbReference>
<comment type="caution">
    <text evidence="6">The sequence shown here is derived from an EMBL/GenBank/DDBJ whole genome shotgun (WGS) entry which is preliminary data.</text>
</comment>
<name>A0ABT3BSF2_9PSED</name>
<dbReference type="Gene3D" id="3.20.20.80">
    <property type="entry name" value="Glycosidases"/>
    <property type="match status" value="1"/>
</dbReference>
<keyword evidence="1 3" id="KW-0378">Hydrolase</keyword>
<evidence type="ECO:0000256" key="2">
    <source>
        <dbReference type="ARBA" id="ARBA00023295"/>
    </source>
</evidence>
<comment type="similarity">
    <text evidence="3">Belongs to the glycosyl hydrolase 5 (cellulase A) family.</text>
</comment>
<protein>
    <submittedName>
        <fullName evidence="6">Cellulase family glycosylhydrolase</fullName>
    </submittedName>
</protein>
<feature type="chain" id="PRO_5046270968" evidence="4">
    <location>
        <begin position="29"/>
        <end position="440"/>
    </location>
</feature>
<dbReference type="Pfam" id="PF00150">
    <property type="entry name" value="Cellulase"/>
    <property type="match status" value="1"/>
</dbReference>
<keyword evidence="7" id="KW-1185">Reference proteome</keyword>
<keyword evidence="2 3" id="KW-0326">Glycosidase</keyword>
<feature type="domain" description="Glycoside hydrolase family 5" evidence="5">
    <location>
        <begin position="49"/>
        <end position="280"/>
    </location>
</feature>
<dbReference type="InterPro" id="IPR051923">
    <property type="entry name" value="Glycosyl_Hydrolase_39"/>
</dbReference>
<evidence type="ECO:0000256" key="4">
    <source>
        <dbReference type="SAM" id="SignalP"/>
    </source>
</evidence>